<dbReference type="InterPro" id="IPR013149">
    <property type="entry name" value="ADH-like_C"/>
</dbReference>
<proteinExistence type="predicted"/>
<dbReference type="Pfam" id="PF00107">
    <property type="entry name" value="ADH_zinc_N"/>
    <property type="match status" value="1"/>
</dbReference>
<organism evidence="2 3">
    <name type="scientific">Filobasidium floriforme</name>
    <dbReference type="NCBI Taxonomy" id="5210"/>
    <lineage>
        <taxon>Eukaryota</taxon>
        <taxon>Fungi</taxon>
        <taxon>Dikarya</taxon>
        <taxon>Basidiomycota</taxon>
        <taxon>Agaricomycotina</taxon>
        <taxon>Tremellomycetes</taxon>
        <taxon>Filobasidiales</taxon>
        <taxon>Filobasidiaceae</taxon>
        <taxon>Filobasidium</taxon>
    </lineage>
</organism>
<name>A0A8K0JFD9_9TREE</name>
<dbReference type="InterPro" id="IPR011032">
    <property type="entry name" value="GroES-like_sf"/>
</dbReference>
<dbReference type="SMART" id="SM00829">
    <property type="entry name" value="PKS_ER"/>
    <property type="match status" value="1"/>
</dbReference>
<accession>A0A8K0JFD9</accession>
<feature type="domain" description="Enoyl reductase (ER)" evidence="1">
    <location>
        <begin position="16"/>
        <end position="344"/>
    </location>
</feature>
<evidence type="ECO:0000313" key="3">
    <source>
        <dbReference type="Proteomes" id="UP000812966"/>
    </source>
</evidence>
<keyword evidence="3" id="KW-1185">Reference proteome</keyword>
<dbReference type="Pfam" id="PF08240">
    <property type="entry name" value="ADH_N"/>
    <property type="match status" value="1"/>
</dbReference>
<dbReference type="InterPro" id="IPR013154">
    <property type="entry name" value="ADH-like_N"/>
</dbReference>
<dbReference type="CDD" id="cd08276">
    <property type="entry name" value="MDR7"/>
    <property type="match status" value="1"/>
</dbReference>
<protein>
    <recommendedName>
        <fullName evidence="1">Enoyl reductase (ER) domain-containing protein</fullName>
    </recommendedName>
</protein>
<comment type="caution">
    <text evidence="2">The sequence shown here is derived from an EMBL/GenBank/DDBJ whole genome shotgun (WGS) entry which is preliminary data.</text>
</comment>
<dbReference type="AlphaFoldDB" id="A0A8K0JFD9"/>
<dbReference type="GO" id="GO:0016491">
    <property type="term" value="F:oxidoreductase activity"/>
    <property type="evidence" value="ECO:0007669"/>
    <property type="project" value="InterPro"/>
</dbReference>
<dbReference type="PANTHER" id="PTHR45033">
    <property type="match status" value="1"/>
</dbReference>
<evidence type="ECO:0000313" key="2">
    <source>
        <dbReference type="EMBL" id="KAG7528387.1"/>
    </source>
</evidence>
<dbReference type="EMBL" id="JABELV010000187">
    <property type="protein sequence ID" value="KAG7528387.1"/>
    <property type="molecule type" value="Genomic_DNA"/>
</dbReference>
<gene>
    <name evidence="2" type="ORF">FFLO_06203</name>
</gene>
<reference evidence="2" key="1">
    <citation type="submission" date="2020-04" db="EMBL/GenBank/DDBJ databases">
        <title>Analysis of mating type loci in Filobasidium floriforme.</title>
        <authorList>
            <person name="Nowrousian M."/>
        </authorList>
    </citation>
    <scope>NUCLEOTIDE SEQUENCE</scope>
    <source>
        <strain evidence="2">CBS 6242</strain>
    </source>
</reference>
<dbReference type="InterPro" id="IPR020843">
    <property type="entry name" value="ER"/>
</dbReference>
<dbReference type="PANTHER" id="PTHR45033:SF2">
    <property type="entry name" value="ZINC-TYPE ALCOHOL DEHYDROGENASE-LIKE PROTEIN C1773.06C"/>
    <property type="match status" value="1"/>
</dbReference>
<dbReference type="Proteomes" id="UP000812966">
    <property type="component" value="Unassembled WGS sequence"/>
</dbReference>
<dbReference type="InterPro" id="IPR036291">
    <property type="entry name" value="NAD(P)-bd_dom_sf"/>
</dbReference>
<dbReference type="InterPro" id="IPR052711">
    <property type="entry name" value="Zinc_ADH-like"/>
</dbReference>
<sequence>MAPQTQKQWTVQGIAKDFSNLTLNKEAAIPELGDHDVLVKFHGASLNYRDLVIAKGQYPFPQRDKVVPASDGAGTVEAVGTKVHRFKTGDKVVTLFNQAHLSGSVDDYIITTGTGGVIDGALQQYGAFNEDGLVALPTNLDFVEGATLTCAGLTAWNALFGLKPLLPGDWVLTQGTGGVSIFAIQFAKMIGARVIATTSSKAKADRVKALGADHVILYTEDENWGETAKKIAGPRGIQHIIEVGGPNTMTQSLKAIGFDGVISVIGFLGGVKGEKQPSTLDALTNICTIRGVYVGSRAQFEEMNRAVEANNIKPVVDSKVFTLDQVKEAYEYQWNAKHFGKVGIAIE</sequence>
<dbReference type="Gene3D" id="3.40.50.720">
    <property type="entry name" value="NAD(P)-binding Rossmann-like Domain"/>
    <property type="match status" value="1"/>
</dbReference>
<dbReference type="SUPFAM" id="SSF50129">
    <property type="entry name" value="GroES-like"/>
    <property type="match status" value="1"/>
</dbReference>
<evidence type="ECO:0000259" key="1">
    <source>
        <dbReference type="SMART" id="SM00829"/>
    </source>
</evidence>
<dbReference type="Gene3D" id="3.90.180.10">
    <property type="entry name" value="Medium-chain alcohol dehydrogenases, catalytic domain"/>
    <property type="match status" value="1"/>
</dbReference>
<dbReference type="SUPFAM" id="SSF51735">
    <property type="entry name" value="NAD(P)-binding Rossmann-fold domains"/>
    <property type="match status" value="1"/>
</dbReference>